<dbReference type="InterPro" id="IPR009908">
    <property type="entry name" value="Methylamine_util_MauE"/>
</dbReference>
<dbReference type="NCBIfam" id="NF045576">
    <property type="entry name" value="BT_3928_fam"/>
    <property type="match status" value="1"/>
</dbReference>
<proteinExistence type="predicted"/>
<evidence type="ECO:0000256" key="4">
    <source>
        <dbReference type="ARBA" id="ARBA00023136"/>
    </source>
</evidence>
<name>A0ABR9TDL7_9SPHI</name>
<sequence length="401" mass="45846">MSNSYYTAYNTRSEKPNILLWISRLFVGLLFIFSGLIKANDPMGFGFKLQEYFHVFHMNFLNDYSTWIAVIICALEIILGALLVLGISGKKVAWGLLLLIIFFTFLTFYSAFFEVVTSCGCFGDAIPLTPWQSFIKDLILLAFILYIFVYRAQLKPFIQNSFSRNLATFLIIVASFGLGIYTVYFLPFIDFLPYKVGNNIPKLMEIPEDAPQDEYEHIYSIKNKTTGENKKVTDKVYMDEKIWEDENWEIVGEPESRLIKKGYQVAIPDLNISDAEGNNVTQEIVTNPYYNFVVVSTDVTKLSPTDFLALDKINETIRDLSKDYNIRATLLTSSSSSDSNYLNDQLDLVLEIFYADAVPLKSMVRSNPGVLLLQNGVVINKWSKQSFPDKENLEKTYFQGQ</sequence>
<evidence type="ECO:0000313" key="7">
    <source>
        <dbReference type="EMBL" id="MBE8723147.1"/>
    </source>
</evidence>
<organism evidence="7 8">
    <name type="scientific">Sphingobacterium pedocola</name>
    <dbReference type="NCBI Taxonomy" id="2082722"/>
    <lineage>
        <taxon>Bacteria</taxon>
        <taxon>Pseudomonadati</taxon>
        <taxon>Bacteroidota</taxon>
        <taxon>Sphingobacteriia</taxon>
        <taxon>Sphingobacteriales</taxon>
        <taxon>Sphingobacteriaceae</taxon>
        <taxon>Sphingobacterium</taxon>
    </lineage>
</organism>
<keyword evidence="2 5" id="KW-0812">Transmembrane</keyword>
<evidence type="ECO:0000256" key="3">
    <source>
        <dbReference type="ARBA" id="ARBA00022989"/>
    </source>
</evidence>
<feature type="transmembrane region" description="Helical" evidence="5">
    <location>
        <begin position="18"/>
        <end position="37"/>
    </location>
</feature>
<evidence type="ECO:0000313" key="8">
    <source>
        <dbReference type="Proteomes" id="UP000618319"/>
    </source>
</evidence>
<dbReference type="Proteomes" id="UP000618319">
    <property type="component" value="Unassembled WGS sequence"/>
</dbReference>
<feature type="transmembrane region" description="Helical" evidence="5">
    <location>
        <begin position="92"/>
        <end position="113"/>
    </location>
</feature>
<keyword evidence="4 5" id="KW-0472">Membrane</keyword>
<evidence type="ECO:0000256" key="5">
    <source>
        <dbReference type="SAM" id="Phobius"/>
    </source>
</evidence>
<comment type="subcellular location">
    <subcellularLocation>
        <location evidence="1">Membrane</location>
        <topology evidence="1">Multi-pass membrane protein</topology>
    </subcellularLocation>
</comment>
<feature type="domain" description="Methylamine utilisation protein MauE" evidence="6">
    <location>
        <begin position="17"/>
        <end position="147"/>
    </location>
</feature>
<evidence type="ECO:0000256" key="2">
    <source>
        <dbReference type="ARBA" id="ARBA00022692"/>
    </source>
</evidence>
<feature type="transmembrane region" description="Helical" evidence="5">
    <location>
        <begin position="64"/>
        <end position="85"/>
    </location>
</feature>
<gene>
    <name evidence="7" type="ORF">C4F40_20705</name>
</gene>
<reference evidence="7 8" key="1">
    <citation type="submission" date="2018-02" db="EMBL/GenBank/DDBJ databases">
        <title>Sphingobacterium KA21.</title>
        <authorList>
            <person name="Vasarhelyi B.M."/>
            <person name="Deshmukh S."/>
            <person name="Balint B."/>
            <person name="Kukolya J."/>
        </authorList>
    </citation>
    <scope>NUCLEOTIDE SEQUENCE [LARGE SCALE GENOMIC DNA]</scope>
    <source>
        <strain evidence="7 8">Ka21</strain>
    </source>
</reference>
<comment type="caution">
    <text evidence="7">The sequence shown here is derived from an EMBL/GenBank/DDBJ whole genome shotgun (WGS) entry which is preliminary data.</text>
</comment>
<keyword evidence="3 5" id="KW-1133">Transmembrane helix</keyword>
<protein>
    <submittedName>
        <fullName evidence="7">DoxX family protein</fullName>
    </submittedName>
</protein>
<evidence type="ECO:0000259" key="6">
    <source>
        <dbReference type="Pfam" id="PF07291"/>
    </source>
</evidence>
<evidence type="ECO:0000256" key="1">
    <source>
        <dbReference type="ARBA" id="ARBA00004141"/>
    </source>
</evidence>
<dbReference type="EMBL" id="PSKQ01000026">
    <property type="protein sequence ID" value="MBE8723147.1"/>
    <property type="molecule type" value="Genomic_DNA"/>
</dbReference>
<feature type="transmembrane region" description="Helical" evidence="5">
    <location>
        <begin position="133"/>
        <end position="154"/>
    </location>
</feature>
<keyword evidence="8" id="KW-1185">Reference proteome</keyword>
<feature type="transmembrane region" description="Helical" evidence="5">
    <location>
        <begin position="166"/>
        <end position="186"/>
    </location>
</feature>
<dbReference type="RefSeq" id="WP_196941297.1">
    <property type="nucleotide sequence ID" value="NZ_MU158693.1"/>
</dbReference>
<accession>A0ABR9TDL7</accession>
<dbReference type="Pfam" id="PF07291">
    <property type="entry name" value="MauE"/>
    <property type="match status" value="1"/>
</dbReference>